<keyword evidence="1" id="KW-0732">Signal</keyword>
<dbReference type="EMBL" id="JASCRY010000003">
    <property type="protein sequence ID" value="MDI5950346.1"/>
    <property type="molecule type" value="Genomic_DNA"/>
</dbReference>
<feature type="signal peptide" evidence="1">
    <location>
        <begin position="1"/>
        <end position="18"/>
    </location>
</feature>
<evidence type="ECO:0000256" key="1">
    <source>
        <dbReference type="SAM" id="SignalP"/>
    </source>
</evidence>
<protein>
    <submittedName>
        <fullName evidence="2">Uncharacterized protein</fullName>
    </submittedName>
</protein>
<dbReference type="RefSeq" id="WP_282716919.1">
    <property type="nucleotide sequence ID" value="NZ_JASCRX010000005.1"/>
</dbReference>
<evidence type="ECO:0000313" key="2">
    <source>
        <dbReference type="EMBL" id="MDI5950346.1"/>
    </source>
</evidence>
<evidence type="ECO:0000313" key="3">
    <source>
        <dbReference type="Proteomes" id="UP001228643"/>
    </source>
</evidence>
<comment type="caution">
    <text evidence="2">The sequence shown here is derived from an EMBL/GenBank/DDBJ whole genome shotgun (WGS) entry which is preliminary data.</text>
</comment>
<keyword evidence="3" id="KW-1185">Reference proteome</keyword>
<organism evidence="2 3">
    <name type="scientific">Flavobacterium yafengii</name>
    <dbReference type="NCBI Taxonomy" id="3041253"/>
    <lineage>
        <taxon>Bacteria</taxon>
        <taxon>Pseudomonadati</taxon>
        <taxon>Bacteroidota</taxon>
        <taxon>Flavobacteriia</taxon>
        <taxon>Flavobacteriales</taxon>
        <taxon>Flavobacteriaceae</taxon>
        <taxon>Flavobacterium</taxon>
    </lineage>
</organism>
<sequence length="68" mass="8092">MKKLILIIILFISLNSFSQDVNDKIKLFENNLNHWDKSKSKKWSLKERMAYYQVNAVSIAVIKDYKVE</sequence>
<feature type="chain" id="PRO_5043734088" evidence="1">
    <location>
        <begin position="19"/>
        <end position="68"/>
    </location>
</feature>
<proteinExistence type="predicted"/>
<gene>
    <name evidence="2" type="ORF">QLS97_11870</name>
</gene>
<name>A0AAW6TN06_9FLAO</name>
<dbReference type="Proteomes" id="UP001228643">
    <property type="component" value="Unassembled WGS sequence"/>
</dbReference>
<dbReference type="AlphaFoldDB" id="A0AAW6TN06"/>
<accession>A0AAW6TN06</accession>
<reference evidence="2 3" key="1">
    <citation type="submission" date="2023-04" db="EMBL/GenBank/DDBJ databases">
        <title>Two novel species of Flavobacterium.</title>
        <authorList>
            <person name="Liu Q."/>
            <person name="Xin Y.-H."/>
        </authorList>
    </citation>
    <scope>NUCLEOTIDE SEQUENCE [LARGE SCALE GENOMIC DNA]</scope>
    <source>
        <strain evidence="2 3">LB2P87</strain>
    </source>
</reference>